<dbReference type="Gene3D" id="3.40.50.2000">
    <property type="entry name" value="Glycogen Phosphorylase B"/>
    <property type="match status" value="2"/>
</dbReference>
<dbReference type="GO" id="GO:0016740">
    <property type="term" value="F:transferase activity"/>
    <property type="evidence" value="ECO:0007669"/>
    <property type="project" value="UniProtKB-KW"/>
</dbReference>
<organism evidence="1 2">
    <name type="scientific">Colwellia marinimaniae</name>
    <dbReference type="NCBI Taxonomy" id="1513592"/>
    <lineage>
        <taxon>Bacteria</taxon>
        <taxon>Pseudomonadati</taxon>
        <taxon>Pseudomonadota</taxon>
        <taxon>Gammaproteobacteria</taxon>
        <taxon>Alteromonadales</taxon>
        <taxon>Colwelliaceae</taxon>
        <taxon>Colwellia</taxon>
    </lineage>
</organism>
<proteinExistence type="predicted"/>
<keyword evidence="1" id="KW-0808">Transferase</keyword>
<name>A0ABQ0MT51_9GAMM</name>
<dbReference type="RefSeq" id="WP_057183433.1">
    <property type="nucleotide sequence ID" value="NZ_BDQM01000006.1"/>
</dbReference>
<reference evidence="1 2" key="1">
    <citation type="submission" date="2017-06" db="EMBL/GenBank/DDBJ databases">
        <title>Whole Genome Sequences of Colwellia marinimaniae MTCD1.</title>
        <authorList>
            <person name="Kusumoto H."/>
            <person name="Inoue M."/>
            <person name="Tanikawa K."/>
            <person name="Maeji H."/>
            <person name="Cameron J.H."/>
            <person name="Bartlett D.H."/>
        </authorList>
    </citation>
    <scope>NUCLEOTIDE SEQUENCE [LARGE SCALE GENOMIC DNA]</scope>
    <source>
        <strain evidence="1 2">MTCD1</strain>
    </source>
</reference>
<gene>
    <name evidence="1" type="ORF">MTCD1_01143</name>
</gene>
<dbReference type="CDD" id="cd03801">
    <property type="entry name" value="GT4_PimA-like"/>
    <property type="match status" value="1"/>
</dbReference>
<dbReference type="EMBL" id="BDQM01000006">
    <property type="protein sequence ID" value="GAW95540.1"/>
    <property type="molecule type" value="Genomic_DNA"/>
</dbReference>
<sequence>MNILFLAQRVPFPPNKGEKIRTFNQLKHLAEQKHKISICAPLEQHEDVNYFKELADKYCENITNHALTVKPLRLLKGLLKGQALSVANFYVNELQNKFDCLLQQECFDVVICTSSAMAEYIYQSKSIQKLEKKPLLLMDFMDLDSDKWRQYAQTSSWPMKWIYQREARILAKYEQQITHDFDTCFFIADAEVDLFNSRCSNVGKVLTMGNGMDTTAFVPAKTPPENEDPVFLFTGVMDYKPNIDAVVWFIETVWPSILSKYKKARFIIAGMNPSSAVNELTNITGIEVTGFVDDILPYYHQSDYFVAPFRLARGVQNKVLQAFACGLPVISTSMGAEGIDCVQDEHILIANNKVEFLSAVEKLENDQVFRATIKKNALSLIHQHYSWQGKLQVLDDVLNGRL</sequence>
<comment type="caution">
    <text evidence="1">The sequence shown here is derived from an EMBL/GenBank/DDBJ whole genome shotgun (WGS) entry which is preliminary data.</text>
</comment>
<dbReference type="PANTHER" id="PTHR12526:SF600">
    <property type="entry name" value="GLYCOSYL TRANSFERASE GROUP 1"/>
    <property type="match status" value="1"/>
</dbReference>
<evidence type="ECO:0000313" key="1">
    <source>
        <dbReference type="EMBL" id="GAW95540.1"/>
    </source>
</evidence>
<accession>A0ABQ0MT51</accession>
<evidence type="ECO:0000313" key="2">
    <source>
        <dbReference type="Proteomes" id="UP000197068"/>
    </source>
</evidence>
<protein>
    <submittedName>
        <fullName evidence="1">Glycosyl transferase</fullName>
    </submittedName>
</protein>
<dbReference type="PANTHER" id="PTHR12526">
    <property type="entry name" value="GLYCOSYLTRANSFERASE"/>
    <property type="match status" value="1"/>
</dbReference>
<dbReference type="SUPFAM" id="SSF53756">
    <property type="entry name" value="UDP-Glycosyltransferase/glycogen phosphorylase"/>
    <property type="match status" value="1"/>
</dbReference>
<dbReference type="InterPro" id="IPR017521">
    <property type="entry name" value="Sugar_tfrase_PEP-CTERM_Stp1"/>
</dbReference>
<dbReference type="NCBIfam" id="TIGR03087">
    <property type="entry name" value="stp1"/>
    <property type="match status" value="1"/>
</dbReference>
<dbReference type="Pfam" id="PF13692">
    <property type="entry name" value="Glyco_trans_1_4"/>
    <property type="match status" value="1"/>
</dbReference>
<keyword evidence="2" id="KW-1185">Reference proteome</keyword>
<dbReference type="Proteomes" id="UP000197068">
    <property type="component" value="Unassembled WGS sequence"/>
</dbReference>